<evidence type="ECO:0000256" key="3">
    <source>
        <dbReference type="ARBA" id="ARBA00023285"/>
    </source>
</evidence>
<dbReference type="PROSITE" id="PS51332">
    <property type="entry name" value="B12_BINDING"/>
    <property type="match status" value="1"/>
</dbReference>
<evidence type="ECO:0000313" key="6">
    <source>
        <dbReference type="EMBL" id="SHG78453.1"/>
    </source>
</evidence>
<dbReference type="STRING" id="1121321.SAMN04488530_10774"/>
<dbReference type="CDD" id="cd02070">
    <property type="entry name" value="corrinoid_protein_B12-BD"/>
    <property type="match status" value="1"/>
</dbReference>
<feature type="domain" description="B12-binding N-terminal" evidence="5">
    <location>
        <begin position="1"/>
        <end position="93"/>
    </location>
</feature>
<keyword evidence="3" id="KW-0170">Cobalt</keyword>
<keyword evidence="7" id="KW-1185">Reference proteome</keyword>
<evidence type="ECO:0000256" key="2">
    <source>
        <dbReference type="ARBA" id="ARBA00022723"/>
    </source>
</evidence>
<dbReference type="Proteomes" id="UP000243255">
    <property type="component" value="Unassembled WGS sequence"/>
</dbReference>
<name>A0A1M5MNV7_9FIRM</name>
<dbReference type="FunFam" id="3.40.50.280:FF:000003">
    <property type="entry name" value="Dimethylamine methyltransferase corrinoid protein"/>
    <property type="match status" value="1"/>
</dbReference>
<dbReference type="AlphaFoldDB" id="A0A1M5MNV7"/>
<dbReference type="RefSeq" id="WP_073124864.1">
    <property type="nucleotide sequence ID" value="NZ_BAABCH010000024.1"/>
</dbReference>
<keyword evidence="6" id="KW-0489">Methyltransferase</keyword>
<dbReference type="GO" id="GO:0032259">
    <property type="term" value="P:methylation"/>
    <property type="evidence" value="ECO:0007669"/>
    <property type="project" value="UniProtKB-KW"/>
</dbReference>
<dbReference type="GO" id="GO:0008705">
    <property type="term" value="F:methionine synthase activity"/>
    <property type="evidence" value="ECO:0007669"/>
    <property type="project" value="TreeGrafter"/>
</dbReference>
<dbReference type="InterPro" id="IPR050554">
    <property type="entry name" value="Met_Synthase/Corrinoid"/>
</dbReference>
<gene>
    <name evidence="6" type="ORF">SAMN04488530_10774</name>
</gene>
<dbReference type="GO" id="GO:0046872">
    <property type="term" value="F:metal ion binding"/>
    <property type="evidence" value="ECO:0007669"/>
    <property type="project" value="UniProtKB-KW"/>
</dbReference>
<dbReference type="Pfam" id="PF02310">
    <property type="entry name" value="B12-binding"/>
    <property type="match status" value="1"/>
</dbReference>
<dbReference type="Gene3D" id="3.40.50.280">
    <property type="entry name" value="Cobalamin-binding domain"/>
    <property type="match status" value="1"/>
</dbReference>
<evidence type="ECO:0000256" key="1">
    <source>
        <dbReference type="ARBA" id="ARBA00010854"/>
    </source>
</evidence>
<evidence type="ECO:0000259" key="5">
    <source>
        <dbReference type="PROSITE" id="PS51337"/>
    </source>
</evidence>
<dbReference type="PROSITE" id="PS51337">
    <property type="entry name" value="B12_BINDING_NTER"/>
    <property type="match status" value="1"/>
</dbReference>
<dbReference type="InterPro" id="IPR036724">
    <property type="entry name" value="Cobalamin-bd_sf"/>
</dbReference>
<dbReference type="PANTHER" id="PTHR45833">
    <property type="entry name" value="METHIONINE SYNTHASE"/>
    <property type="match status" value="1"/>
</dbReference>
<dbReference type="Gene3D" id="1.10.1240.10">
    <property type="entry name" value="Methionine synthase domain"/>
    <property type="match status" value="1"/>
</dbReference>
<dbReference type="OrthoDB" id="9803687at2"/>
<evidence type="ECO:0000313" key="7">
    <source>
        <dbReference type="Proteomes" id="UP000243255"/>
    </source>
</evidence>
<reference evidence="7" key="1">
    <citation type="submission" date="2016-11" db="EMBL/GenBank/DDBJ databases">
        <authorList>
            <person name="Varghese N."/>
            <person name="Submissions S."/>
        </authorList>
    </citation>
    <scope>NUCLEOTIDE SEQUENCE [LARGE SCALE GENOMIC DNA]</scope>
    <source>
        <strain evidence="7">DSM 2635</strain>
    </source>
</reference>
<feature type="domain" description="B12-binding" evidence="4">
    <location>
        <begin position="93"/>
        <end position="215"/>
    </location>
</feature>
<dbReference type="Pfam" id="PF02607">
    <property type="entry name" value="B12-binding_2"/>
    <property type="match status" value="1"/>
</dbReference>
<organism evidence="6 7">
    <name type="scientific">Asaccharospora irregularis DSM 2635</name>
    <dbReference type="NCBI Taxonomy" id="1121321"/>
    <lineage>
        <taxon>Bacteria</taxon>
        <taxon>Bacillati</taxon>
        <taxon>Bacillota</taxon>
        <taxon>Clostridia</taxon>
        <taxon>Peptostreptococcales</taxon>
        <taxon>Peptostreptococcaceae</taxon>
        <taxon>Asaccharospora</taxon>
    </lineage>
</organism>
<evidence type="ECO:0000259" key="4">
    <source>
        <dbReference type="PROSITE" id="PS51332"/>
    </source>
</evidence>
<dbReference type="InterPro" id="IPR006158">
    <property type="entry name" value="Cobalamin-bd"/>
</dbReference>
<keyword evidence="2" id="KW-0479">Metal-binding</keyword>
<dbReference type="PANTHER" id="PTHR45833:SF1">
    <property type="entry name" value="METHIONINE SYNTHASE"/>
    <property type="match status" value="1"/>
</dbReference>
<dbReference type="GO" id="GO:0031419">
    <property type="term" value="F:cobalamin binding"/>
    <property type="evidence" value="ECO:0007669"/>
    <property type="project" value="InterPro"/>
</dbReference>
<dbReference type="InterPro" id="IPR003759">
    <property type="entry name" value="Cbl-bd_cap"/>
</dbReference>
<dbReference type="EMBL" id="FQWX01000007">
    <property type="protein sequence ID" value="SHG78453.1"/>
    <property type="molecule type" value="Genomic_DNA"/>
</dbReference>
<sequence>MCDRKKELLNSLAENVVDMEEDLVVEVANEYLKEEFDPLEGIEKGLSVGMQRAGELYEEEEYYIPEILLCSDAMTTGIDILKPHIKKNDEDKRGKVVMGVVQGDTHDIGKNIVKIMLETAGFEVYDLGRDVPMSSFIEEAKRVDADIIAMSTLMTTTMDNMQVLIEDLKAQGIREKFKVMIGGGPISESYAKKIGADGYSASATTAVELAKKLVS</sequence>
<protein>
    <submittedName>
        <fullName evidence="6">Methylmalonyl-CoA mutase C-terminal domain-containing protein/methyltransferase cognate corrinoid proteins</fullName>
    </submittedName>
</protein>
<dbReference type="SUPFAM" id="SSF52242">
    <property type="entry name" value="Cobalamin (vitamin B12)-binding domain"/>
    <property type="match status" value="1"/>
</dbReference>
<keyword evidence="6" id="KW-0808">Transferase</keyword>
<dbReference type="SUPFAM" id="SSF47644">
    <property type="entry name" value="Methionine synthase domain"/>
    <property type="match status" value="1"/>
</dbReference>
<dbReference type="GO" id="GO:0046653">
    <property type="term" value="P:tetrahydrofolate metabolic process"/>
    <property type="evidence" value="ECO:0007669"/>
    <property type="project" value="TreeGrafter"/>
</dbReference>
<dbReference type="GO" id="GO:0050667">
    <property type="term" value="P:homocysteine metabolic process"/>
    <property type="evidence" value="ECO:0007669"/>
    <property type="project" value="TreeGrafter"/>
</dbReference>
<comment type="similarity">
    <text evidence="1">Belongs to the methylamine corrinoid protein family.</text>
</comment>
<accession>A0A1M5MNV7</accession>
<proteinExistence type="inferred from homology"/>
<dbReference type="GO" id="GO:0005829">
    <property type="term" value="C:cytosol"/>
    <property type="evidence" value="ECO:0007669"/>
    <property type="project" value="TreeGrafter"/>
</dbReference>
<dbReference type="SMART" id="SM01018">
    <property type="entry name" value="B12-binding_2"/>
    <property type="match status" value="1"/>
</dbReference>
<dbReference type="InterPro" id="IPR036594">
    <property type="entry name" value="Meth_synthase_dom"/>
</dbReference>